<sequence length="84" mass="9546">MSMLCWKPEPDGNEIVSENLRIVLRRRMGEQESIILNSADLQWVEGIVDVFDTFTASFSTRDAEAARRLICGIKQYGRITIKGV</sequence>
<organism evidence="1">
    <name type="scientific">marine sediment metagenome</name>
    <dbReference type="NCBI Taxonomy" id="412755"/>
    <lineage>
        <taxon>unclassified sequences</taxon>
        <taxon>metagenomes</taxon>
        <taxon>ecological metagenomes</taxon>
    </lineage>
</organism>
<proteinExistence type="predicted"/>
<comment type="caution">
    <text evidence="1">The sequence shown here is derived from an EMBL/GenBank/DDBJ whole genome shotgun (WGS) entry which is preliminary data.</text>
</comment>
<accession>A0A0F8ZUQ5</accession>
<dbReference type="EMBL" id="LAZR01061369">
    <property type="protein sequence ID" value="KKK63711.1"/>
    <property type="molecule type" value="Genomic_DNA"/>
</dbReference>
<dbReference type="AlphaFoldDB" id="A0A0F8ZUQ5"/>
<reference evidence="1" key="1">
    <citation type="journal article" date="2015" name="Nature">
        <title>Complex archaea that bridge the gap between prokaryotes and eukaryotes.</title>
        <authorList>
            <person name="Spang A."/>
            <person name="Saw J.H."/>
            <person name="Jorgensen S.L."/>
            <person name="Zaremba-Niedzwiedzka K."/>
            <person name="Martijn J."/>
            <person name="Lind A.E."/>
            <person name="van Eijk R."/>
            <person name="Schleper C."/>
            <person name="Guy L."/>
            <person name="Ettema T.J."/>
        </authorList>
    </citation>
    <scope>NUCLEOTIDE SEQUENCE</scope>
</reference>
<evidence type="ECO:0000313" key="1">
    <source>
        <dbReference type="EMBL" id="KKK63711.1"/>
    </source>
</evidence>
<protein>
    <submittedName>
        <fullName evidence="1">Uncharacterized protein</fullName>
    </submittedName>
</protein>
<gene>
    <name evidence="1" type="ORF">LCGC14_2991560</name>
</gene>
<name>A0A0F8ZUQ5_9ZZZZ</name>